<accession>A0AAN6DWN4</accession>
<evidence type="ECO:0000259" key="4">
    <source>
        <dbReference type="PROSITE" id="PS50217"/>
    </source>
</evidence>
<dbReference type="PANTHER" id="PTHR40621:SF6">
    <property type="entry name" value="AP-1-LIKE TRANSCRIPTION FACTOR YAP1-RELATED"/>
    <property type="match status" value="1"/>
</dbReference>
<feature type="compositionally biased region" description="Polar residues" evidence="3">
    <location>
        <begin position="74"/>
        <end position="83"/>
    </location>
</feature>
<keyword evidence="6" id="KW-1185">Reference proteome</keyword>
<feature type="domain" description="BZIP" evidence="4">
    <location>
        <begin position="90"/>
        <end position="153"/>
    </location>
</feature>
<dbReference type="SMART" id="SM00338">
    <property type="entry name" value="BRLZ"/>
    <property type="match status" value="1"/>
</dbReference>
<dbReference type="Proteomes" id="UP001203852">
    <property type="component" value="Unassembled WGS sequence"/>
</dbReference>
<keyword evidence="2" id="KW-0539">Nucleus</keyword>
<reference evidence="5" key="1">
    <citation type="journal article" date="2022" name="bioRxiv">
        <title>Deciphering the potential niche of two novel black yeast fungi from a biological soil crust based on their genomes, phenotypes, and melanin regulation.</title>
        <authorList>
            <consortium name="DOE Joint Genome Institute"/>
            <person name="Carr E.C."/>
            <person name="Barton Q."/>
            <person name="Grambo S."/>
            <person name="Sullivan M."/>
            <person name="Renfro C.M."/>
            <person name="Kuo A."/>
            <person name="Pangilinan J."/>
            <person name="Lipzen A."/>
            <person name="Keymanesh K."/>
            <person name="Savage E."/>
            <person name="Barry K."/>
            <person name="Grigoriev I.V."/>
            <person name="Riekhof W.R."/>
            <person name="Harris S.S."/>
        </authorList>
    </citation>
    <scope>NUCLEOTIDE SEQUENCE</scope>
    <source>
        <strain evidence="5">JF 03-4F</strain>
    </source>
</reference>
<gene>
    <name evidence="5" type="ORF">EDD36DRAFT_463853</name>
</gene>
<feature type="compositionally biased region" description="Low complexity" evidence="3">
    <location>
        <begin position="25"/>
        <end position="37"/>
    </location>
</feature>
<feature type="region of interest" description="Disordered" evidence="3">
    <location>
        <begin position="195"/>
        <end position="220"/>
    </location>
</feature>
<dbReference type="GO" id="GO:0090575">
    <property type="term" value="C:RNA polymerase II transcription regulator complex"/>
    <property type="evidence" value="ECO:0007669"/>
    <property type="project" value="TreeGrafter"/>
</dbReference>
<name>A0AAN6DWN4_9EURO</name>
<feature type="compositionally biased region" description="Polar residues" evidence="3">
    <location>
        <begin position="38"/>
        <end position="52"/>
    </location>
</feature>
<sequence length="232" mass="25843">MDFSLRQVRPLVTQGSYFDYTPQHSSSNSSPDSINNPLQRGNTTASSDIDPTSQTWESVDFELFDFDSYDLANNQDQQITSPNAKEPNTPKSKARRRAQNRASQRAFRERKERHVKGLEYQLETLNEKHQDLLASYSKQASNITKLNGRIAQLQARIRATEVANEQASQASNTQVPDSFDAFAFTGDAAGPMLYAGEDLNFDDGAPDATTKSTTPEDDTSLPLFEDLLLPIS</sequence>
<dbReference type="GO" id="GO:0000976">
    <property type="term" value="F:transcription cis-regulatory region binding"/>
    <property type="evidence" value="ECO:0007669"/>
    <property type="project" value="InterPro"/>
</dbReference>
<evidence type="ECO:0000256" key="1">
    <source>
        <dbReference type="ARBA" id="ARBA00004123"/>
    </source>
</evidence>
<evidence type="ECO:0000256" key="3">
    <source>
        <dbReference type="SAM" id="MobiDB-lite"/>
    </source>
</evidence>
<dbReference type="InterPro" id="IPR004827">
    <property type="entry name" value="bZIP"/>
</dbReference>
<comment type="caution">
    <text evidence="5">The sequence shown here is derived from an EMBL/GenBank/DDBJ whole genome shotgun (WGS) entry which is preliminary data.</text>
</comment>
<dbReference type="GO" id="GO:0001228">
    <property type="term" value="F:DNA-binding transcription activator activity, RNA polymerase II-specific"/>
    <property type="evidence" value="ECO:0007669"/>
    <property type="project" value="TreeGrafter"/>
</dbReference>
<dbReference type="PROSITE" id="PS50217">
    <property type="entry name" value="BZIP"/>
    <property type="match status" value="1"/>
</dbReference>
<evidence type="ECO:0000256" key="2">
    <source>
        <dbReference type="ARBA" id="ARBA00023242"/>
    </source>
</evidence>
<feature type="region of interest" description="Disordered" evidence="3">
    <location>
        <begin position="16"/>
        <end position="52"/>
    </location>
</feature>
<dbReference type="EMBL" id="MU404353">
    <property type="protein sequence ID" value="KAI1613991.1"/>
    <property type="molecule type" value="Genomic_DNA"/>
</dbReference>
<dbReference type="PANTHER" id="PTHR40621">
    <property type="entry name" value="TRANSCRIPTION FACTOR KAPC-RELATED"/>
    <property type="match status" value="1"/>
</dbReference>
<protein>
    <recommendedName>
        <fullName evidence="4">BZIP domain-containing protein</fullName>
    </recommendedName>
</protein>
<dbReference type="AlphaFoldDB" id="A0AAN6DWN4"/>
<dbReference type="InterPro" id="IPR050936">
    <property type="entry name" value="AP-1-like"/>
</dbReference>
<organism evidence="5 6">
    <name type="scientific">Exophiala viscosa</name>
    <dbReference type="NCBI Taxonomy" id="2486360"/>
    <lineage>
        <taxon>Eukaryota</taxon>
        <taxon>Fungi</taxon>
        <taxon>Dikarya</taxon>
        <taxon>Ascomycota</taxon>
        <taxon>Pezizomycotina</taxon>
        <taxon>Eurotiomycetes</taxon>
        <taxon>Chaetothyriomycetidae</taxon>
        <taxon>Chaetothyriales</taxon>
        <taxon>Herpotrichiellaceae</taxon>
        <taxon>Exophiala</taxon>
    </lineage>
</organism>
<dbReference type="CDD" id="cd14688">
    <property type="entry name" value="bZIP_YAP"/>
    <property type="match status" value="1"/>
</dbReference>
<dbReference type="Pfam" id="PF00170">
    <property type="entry name" value="bZIP_1"/>
    <property type="match status" value="1"/>
</dbReference>
<proteinExistence type="predicted"/>
<comment type="subcellular location">
    <subcellularLocation>
        <location evidence="1">Nucleus</location>
    </subcellularLocation>
</comment>
<feature type="region of interest" description="Disordered" evidence="3">
    <location>
        <begin position="74"/>
        <end position="111"/>
    </location>
</feature>
<dbReference type="InterPro" id="IPR046347">
    <property type="entry name" value="bZIP_sf"/>
</dbReference>
<evidence type="ECO:0000313" key="5">
    <source>
        <dbReference type="EMBL" id="KAI1613991.1"/>
    </source>
</evidence>
<dbReference type="Gene3D" id="1.20.5.170">
    <property type="match status" value="1"/>
</dbReference>
<evidence type="ECO:0000313" key="6">
    <source>
        <dbReference type="Proteomes" id="UP001203852"/>
    </source>
</evidence>
<dbReference type="SUPFAM" id="SSF57959">
    <property type="entry name" value="Leucine zipper domain"/>
    <property type="match status" value="1"/>
</dbReference>
<dbReference type="PROSITE" id="PS00036">
    <property type="entry name" value="BZIP_BASIC"/>
    <property type="match status" value="1"/>
</dbReference>